<accession>A0ABT0E3F9</accession>
<dbReference type="InterPro" id="IPR054129">
    <property type="entry name" value="DesT_TetR_C"/>
</dbReference>
<dbReference type="SUPFAM" id="SSF46689">
    <property type="entry name" value="Homeodomain-like"/>
    <property type="match status" value="1"/>
</dbReference>
<gene>
    <name evidence="7" type="ORF">MU846_01365</name>
</gene>
<evidence type="ECO:0000313" key="8">
    <source>
        <dbReference type="Proteomes" id="UP001165524"/>
    </source>
</evidence>
<keyword evidence="1" id="KW-0805">Transcription regulation</keyword>
<dbReference type="Gene3D" id="1.10.10.60">
    <property type="entry name" value="Homeodomain-like"/>
    <property type="match status" value="1"/>
</dbReference>
<feature type="DNA-binding region" description="H-T-H motif" evidence="4">
    <location>
        <begin position="37"/>
        <end position="56"/>
    </location>
</feature>
<keyword evidence="2 4" id="KW-0238">DNA-binding</keyword>
<dbReference type="PANTHER" id="PTHR47752">
    <property type="entry name" value="HTH-TYPE TRANSCRIPTIONAL REPRESSOR FABR"/>
    <property type="match status" value="1"/>
</dbReference>
<evidence type="ECO:0000256" key="3">
    <source>
        <dbReference type="ARBA" id="ARBA00023163"/>
    </source>
</evidence>
<evidence type="ECO:0000256" key="1">
    <source>
        <dbReference type="ARBA" id="ARBA00023015"/>
    </source>
</evidence>
<evidence type="ECO:0000256" key="4">
    <source>
        <dbReference type="PROSITE-ProRule" id="PRU00335"/>
    </source>
</evidence>
<evidence type="ECO:0000313" key="7">
    <source>
        <dbReference type="EMBL" id="MCK0536353.1"/>
    </source>
</evidence>
<dbReference type="InterPro" id="IPR050692">
    <property type="entry name" value="HTH_transcr_repressor_FabR"/>
</dbReference>
<dbReference type="EMBL" id="JALKII010000001">
    <property type="protein sequence ID" value="MCK0536353.1"/>
    <property type="molecule type" value="Genomic_DNA"/>
</dbReference>
<dbReference type="PANTHER" id="PTHR47752:SF1">
    <property type="entry name" value="HTH-TYPE TRANSCRIPTIONAL REPRESSOR FABR"/>
    <property type="match status" value="1"/>
</dbReference>
<feature type="domain" description="HTH tetR-type" evidence="6">
    <location>
        <begin position="13"/>
        <end position="74"/>
    </location>
</feature>
<dbReference type="Proteomes" id="UP001165524">
    <property type="component" value="Unassembled WGS sequence"/>
</dbReference>
<dbReference type="InterPro" id="IPR009057">
    <property type="entry name" value="Homeodomain-like_sf"/>
</dbReference>
<evidence type="ECO:0000259" key="6">
    <source>
        <dbReference type="PROSITE" id="PS50977"/>
    </source>
</evidence>
<dbReference type="Pfam" id="PF21943">
    <property type="entry name" value="TetR_C_46"/>
    <property type="match status" value="1"/>
</dbReference>
<feature type="coiled-coil region" evidence="5">
    <location>
        <begin position="64"/>
        <end position="91"/>
    </location>
</feature>
<protein>
    <submittedName>
        <fullName evidence="7">TetR family transcriptional regulator</fullName>
    </submittedName>
</protein>
<keyword evidence="3" id="KW-0804">Transcription</keyword>
<dbReference type="Pfam" id="PF00440">
    <property type="entry name" value="TetR_N"/>
    <property type="match status" value="1"/>
</dbReference>
<proteinExistence type="predicted"/>
<evidence type="ECO:0000256" key="5">
    <source>
        <dbReference type="SAM" id="Coils"/>
    </source>
</evidence>
<dbReference type="PROSITE" id="PS50977">
    <property type="entry name" value="HTH_TETR_2"/>
    <property type="match status" value="1"/>
</dbReference>
<reference evidence="7" key="1">
    <citation type="submission" date="2022-04" db="EMBL/GenBank/DDBJ databases">
        <title>Alcanivorax sp. CY1518 draft genome sequence.</title>
        <authorList>
            <person name="Zhao G."/>
            <person name="An M."/>
        </authorList>
    </citation>
    <scope>NUCLEOTIDE SEQUENCE</scope>
    <source>
        <strain evidence="7">CY1518</strain>
    </source>
</reference>
<organism evidence="7 8">
    <name type="scientific">Alcanivorax quisquiliarum</name>
    <dbReference type="NCBI Taxonomy" id="2933565"/>
    <lineage>
        <taxon>Bacteria</taxon>
        <taxon>Pseudomonadati</taxon>
        <taxon>Pseudomonadota</taxon>
        <taxon>Gammaproteobacteria</taxon>
        <taxon>Oceanospirillales</taxon>
        <taxon>Alcanivoracaceae</taxon>
        <taxon>Alcanivorax</taxon>
    </lineage>
</organism>
<keyword evidence="5" id="KW-0175">Coiled coil</keyword>
<sequence length="215" mass="24181">MGAKKGIRAEQKQRTRAALIASALKMVADGRSFSSLSLREVTRAAGVVPTAFYRHFPTMDALGMAIVEEALPELRTRMRELRQDTSNMEELLAASVNVFFEFVLHHAQEFLFFGREITGGSSILRNTLRLHTVRFSYDLADDLARIGFAAHLNDQERFMVADLLVRAVLTTSQDLLALRKNPEALEILRFRTAQQMRLVVLGMLNWSSKKLAVAS</sequence>
<dbReference type="RefSeq" id="WP_246947476.1">
    <property type="nucleotide sequence ID" value="NZ_JALKII010000001.1"/>
</dbReference>
<evidence type="ECO:0000256" key="2">
    <source>
        <dbReference type="ARBA" id="ARBA00023125"/>
    </source>
</evidence>
<keyword evidence="8" id="KW-1185">Reference proteome</keyword>
<dbReference type="Gene3D" id="1.10.357.10">
    <property type="entry name" value="Tetracycline Repressor, domain 2"/>
    <property type="match status" value="1"/>
</dbReference>
<name>A0ABT0E3F9_9GAMM</name>
<dbReference type="InterPro" id="IPR001647">
    <property type="entry name" value="HTH_TetR"/>
</dbReference>
<comment type="caution">
    <text evidence="7">The sequence shown here is derived from an EMBL/GenBank/DDBJ whole genome shotgun (WGS) entry which is preliminary data.</text>
</comment>